<accession>A0ABM8SQ92</accession>
<dbReference type="SUPFAM" id="SSF50475">
    <property type="entry name" value="FMN-binding split barrel"/>
    <property type="match status" value="1"/>
</dbReference>
<gene>
    <name evidence="1" type="ORF">R69888_06273</name>
</gene>
<dbReference type="Pfam" id="PF12900">
    <property type="entry name" value="Pyridox_ox_2"/>
    <property type="match status" value="1"/>
</dbReference>
<comment type="caution">
    <text evidence="1">The sequence shown here is derived from an EMBL/GenBank/DDBJ whole genome shotgun (WGS) entry which is preliminary data.</text>
</comment>
<dbReference type="InterPro" id="IPR024747">
    <property type="entry name" value="Pyridox_Oxase-rel"/>
</dbReference>
<evidence type="ECO:0000313" key="1">
    <source>
        <dbReference type="EMBL" id="CAE6824593.1"/>
    </source>
</evidence>
<dbReference type="InterPro" id="IPR012349">
    <property type="entry name" value="Split_barrel_FMN-bd"/>
</dbReference>
<keyword evidence="2" id="KW-1185">Reference proteome</keyword>
<evidence type="ECO:0008006" key="3">
    <source>
        <dbReference type="Google" id="ProtNLM"/>
    </source>
</evidence>
<dbReference type="PANTHER" id="PTHR34071">
    <property type="entry name" value="5-NITROIMIDAZOLE ANTIBIOTICS RESISTANCE PROTEIN, NIMA-FAMILY-RELATED PROTEIN-RELATED"/>
    <property type="match status" value="1"/>
</dbReference>
<protein>
    <recommendedName>
        <fullName evidence="3">Pyridoxamine 5'-phosphate oxidase family protein</fullName>
    </recommendedName>
</protein>
<dbReference type="EMBL" id="CAJNBK010000031">
    <property type="protein sequence ID" value="CAE6824593.1"/>
    <property type="molecule type" value="Genomic_DNA"/>
</dbReference>
<name>A0ABM8SQ92_9BURK</name>
<dbReference type="Gene3D" id="2.30.110.10">
    <property type="entry name" value="Electron Transport, Fmn-binding Protein, Chain A"/>
    <property type="match status" value="1"/>
</dbReference>
<dbReference type="PANTHER" id="PTHR34071:SF2">
    <property type="entry name" value="FLAVIN-NUCLEOTIDE-BINDING PROTEIN"/>
    <property type="match status" value="1"/>
</dbReference>
<evidence type="ECO:0000313" key="2">
    <source>
        <dbReference type="Proteomes" id="UP000672526"/>
    </source>
</evidence>
<proteinExistence type="predicted"/>
<organism evidence="1 2">
    <name type="scientific">Paraburkholderia haematera</name>
    <dbReference type="NCBI Taxonomy" id="2793077"/>
    <lineage>
        <taxon>Bacteria</taxon>
        <taxon>Pseudomonadati</taxon>
        <taxon>Pseudomonadota</taxon>
        <taxon>Betaproteobacteria</taxon>
        <taxon>Burkholderiales</taxon>
        <taxon>Burkholderiaceae</taxon>
        <taxon>Paraburkholderia</taxon>
    </lineage>
</organism>
<dbReference type="RefSeq" id="WP_211616355.1">
    <property type="nucleotide sequence ID" value="NZ_CAJNBK010000031.1"/>
</dbReference>
<dbReference type="Proteomes" id="UP000672526">
    <property type="component" value="Unassembled WGS sequence"/>
</dbReference>
<reference evidence="1 2" key="1">
    <citation type="submission" date="2021-02" db="EMBL/GenBank/DDBJ databases">
        <authorList>
            <person name="Vanwijnsberghe S."/>
        </authorList>
    </citation>
    <scope>NUCLEOTIDE SEQUENCE [LARGE SCALE GENOMIC DNA]</scope>
    <source>
        <strain evidence="1 2">LMG 31837</strain>
    </source>
</reference>
<sequence>MPSATARTRVRRLPELALYDQSVLYSIIDAAYVCHISFYDGESSHCIPTACWRDGDRLYVHGSNGGRLIRQLASTKEVSVAITLLDGLVLAKSAFNHAMNYRSAIIYGRFDAVNDEMEKRRLMDVFMRFIAPGRERDARQGNAKEFAATTILGIALDEAAAKVRTGGPSDDESDLDLPIWAGVLPMAMLPQAPVAASTSIGPEPVYVRQWQRSE</sequence>